<gene>
    <name evidence="2" type="ORF">FB567DRAFT_140266</name>
</gene>
<reference evidence="2" key="1">
    <citation type="journal article" date="2021" name="Nat. Commun.">
        <title>Genetic determinants of endophytism in the Arabidopsis root mycobiome.</title>
        <authorList>
            <person name="Mesny F."/>
            <person name="Miyauchi S."/>
            <person name="Thiergart T."/>
            <person name="Pickel B."/>
            <person name="Atanasova L."/>
            <person name="Karlsson M."/>
            <person name="Huettel B."/>
            <person name="Barry K.W."/>
            <person name="Haridas S."/>
            <person name="Chen C."/>
            <person name="Bauer D."/>
            <person name="Andreopoulos W."/>
            <person name="Pangilinan J."/>
            <person name="LaButti K."/>
            <person name="Riley R."/>
            <person name="Lipzen A."/>
            <person name="Clum A."/>
            <person name="Drula E."/>
            <person name="Henrissat B."/>
            <person name="Kohler A."/>
            <person name="Grigoriev I.V."/>
            <person name="Martin F.M."/>
            <person name="Hacquard S."/>
        </authorList>
    </citation>
    <scope>NUCLEOTIDE SEQUENCE</scope>
    <source>
        <strain evidence="2">MPI-SDFR-AT-0120</strain>
    </source>
</reference>
<proteinExistence type="predicted"/>
<evidence type="ECO:0000313" key="2">
    <source>
        <dbReference type="EMBL" id="KAH7077040.1"/>
    </source>
</evidence>
<organism evidence="2 3">
    <name type="scientific">Paraphoma chrysanthemicola</name>
    <dbReference type="NCBI Taxonomy" id="798071"/>
    <lineage>
        <taxon>Eukaryota</taxon>
        <taxon>Fungi</taxon>
        <taxon>Dikarya</taxon>
        <taxon>Ascomycota</taxon>
        <taxon>Pezizomycotina</taxon>
        <taxon>Dothideomycetes</taxon>
        <taxon>Pleosporomycetidae</taxon>
        <taxon>Pleosporales</taxon>
        <taxon>Pleosporineae</taxon>
        <taxon>Phaeosphaeriaceae</taxon>
        <taxon>Paraphoma</taxon>
    </lineage>
</organism>
<evidence type="ECO:0008006" key="4">
    <source>
        <dbReference type="Google" id="ProtNLM"/>
    </source>
</evidence>
<dbReference type="EMBL" id="JAGMVJ010000018">
    <property type="protein sequence ID" value="KAH7077040.1"/>
    <property type="molecule type" value="Genomic_DNA"/>
</dbReference>
<feature type="signal peptide" evidence="1">
    <location>
        <begin position="1"/>
        <end position="21"/>
    </location>
</feature>
<keyword evidence="3" id="KW-1185">Reference proteome</keyword>
<evidence type="ECO:0000313" key="3">
    <source>
        <dbReference type="Proteomes" id="UP000813461"/>
    </source>
</evidence>
<comment type="caution">
    <text evidence="2">The sequence shown here is derived from an EMBL/GenBank/DDBJ whole genome shotgun (WGS) entry which is preliminary data.</text>
</comment>
<dbReference type="Proteomes" id="UP000813461">
    <property type="component" value="Unassembled WGS sequence"/>
</dbReference>
<dbReference type="AlphaFoldDB" id="A0A8K0QX64"/>
<feature type="chain" id="PRO_5035475390" description="Secreted protein" evidence="1">
    <location>
        <begin position="22"/>
        <end position="173"/>
    </location>
</feature>
<name>A0A8K0QX64_9PLEO</name>
<evidence type="ECO:0000256" key="1">
    <source>
        <dbReference type="SAM" id="SignalP"/>
    </source>
</evidence>
<keyword evidence="1" id="KW-0732">Signal</keyword>
<accession>A0A8K0QX64</accession>
<protein>
    <recommendedName>
        <fullName evidence="4">Secreted protein</fullName>
    </recommendedName>
</protein>
<sequence length="173" mass="19790">MGHMWMNTLVLQLPLTCFAMCRPTLTQHEHYSLSSIVSNCNYACDDRSQSLSTSKRREGSLRHQENTFSRKENLATHVEGNCFHTQFSITCVTPVQNCEMCWLPWNALFTTHTVKDEISNRLEGPMLNETRAMNSSVESCSASRLRTRTLSLQVWLTRAVRALTNKTMTLCSH</sequence>